<protein>
    <submittedName>
        <fullName evidence="2">Uncharacterized protein</fullName>
    </submittedName>
</protein>
<feature type="compositionally biased region" description="Acidic residues" evidence="1">
    <location>
        <begin position="39"/>
        <end position="60"/>
    </location>
</feature>
<feature type="region of interest" description="Disordered" evidence="1">
    <location>
        <begin position="39"/>
        <end position="62"/>
    </location>
</feature>
<name>A0ABU6SPP0_9FABA</name>
<feature type="non-terminal residue" evidence="2">
    <location>
        <position position="1"/>
    </location>
</feature>
<reference evidence="2 3" key="1">
    <citation type="journal article" date="2023" name="Plants (Basel)">
        <title>Bridging the Gap: Combining Genomics and Transcriptomics Approaches to Understand Stylosanthes scabra, an Orphan Legume from the Brazilian Caatinga.</title>
        <authorList>
            <person name="Ferreira-Neto J.R.C."/>
            <person name="da Silva M.D."/>
            <person name="Binneck E."/>
            <person name="de Melo N.F."/>
            <person name="da Silva R.H."/>
            <person name="de Melo A.L.T.M."/>
            <person name="Pandolfi V."/>
            <person name="Bustamante F.O."/>
            <person name="Brasileiro-Vidal A.C."/>
            <person name="Benko-Iseppon A.M."/>
        </authorList>
    </citation>
    <scope>NUCLEOTIDE SEQUENCE [LARGE SCALE GENOMIC DNA]</scope>
    <source>
        <tissue evidence="2">Leaves</tissue>
    </source>
</reference>
<proteinExistence type="predicted"/>
<accession>A0ABU6SPP0</accession>
<evidence type="ECO:0000256" key="1">
    <source>
        <dbReference type="SAM" id="MobiDB-lite"/>
    </source>
</evidence>
<keyword evidence="3" id="KW-1185">Reference proteome</keyword>
<dbReference type="EMBL" id="JASCZI010061325">
    <property type="protein sequence ID" value="MED6138412.1"/>
    <property type="molecule type" value="Genomic_DNA"/>
</dbReference>
<evidence type="ECO:0000313" key="2">
    <source>
        <dbReference type="EMBL" id="MED6138412.1"/>
    </source>
</evidence>
<gene>
    <name evidence="2" type="ORF">PIB30_074011</name>
</gene>
<organism evidence="2 3">
    <name type="scientific">Stylosanthes scabra</name>
    <dbReference type="NCBI Taxonomy" id="79078"/>
    <lineage>
        <taxon>Eukaryota</taxon>
        <taxon>Viridiplantae</taxon>
        <taxon>Streptophyta</taxon>
        <taxon>Embryophyta</taxon>
        <taxon>Tracheophyta</taxon>
        <taxon>Spermatophyta</taxon>
        <taxon>Magnoliopsida</taxon>
        <taxon>eudicotyledons</taxon>
        <taxon>Gunneridae</taxon>
        <taxon>Pentapetalae</taxon>
        <taxon>rosids</taxon>
        <taxon>fabids</taxon>
        <taxon>Fabales</taxon>
        <taxon>Fabaceae</taxon>
        <taxon>Papilionoideae</taxon>
        <taxon>50 kb inversion clade</taxon>
        <taxon>dalbergioids sensu lato</taxon>
        <taxon>Dalbergieae</taxon>
        <taxon>Pterocarpus clade</taxon>
        <taxon>Stylosanthes</taxon>
    </lineage>
</organism>
<evidence type="ECO:0000313" key="3">
    <source>
        <dbReference type="Proteomes" id="UP001341840"/>
    </source>
</evidence>
<sequence>GSINTVFLCANQEGREDALLHEEDVESLNHEEVHECLEEVEEENEDQEVEDVDQKVEDEDKEAKGMEIVHSTLSEATPLESPSKLHFEWVNFFDMNILSPQHCALLEMDDQLRALCGVLDKKKEDTQGFDRSRHYKKITLKAPLFLGTT</sequence>
<comment type="caution">
    <text evidence="2">The sequence shown here is derived from an EMBL/GenBank/DDBJ whole genome shotgun (WGS) entry which is preliminary data.</text>
</comment>
<dbReference type="Proteomes" id="UP001341840">
    <property type="component" value="Unassembled WGS sequence"/>
</dbReference>